<comment type="catalytic activity">
    <reaction evidence="16">
        <text>(3Z)-decenoyl-[ACP] + malonyl-[ACP] + H(+) = 3-oxo-(5Z)-dodecenoyl-[ACP] + holo-[ACP] + CO2</text>
        <dbReference type="Rhea" id="RHEA:54940"/>
        <dbReference type="Rhea" id="RHEA-COMP:9623"/>
        <dbReference type="Rhea" id="RHEA-COMP:9685"/>
        <dbReference type="Rhea" id="RHEA-COMP:9927"/>
        <dbReference type="Rhea" id="RHEA-COMP:14042"/>
        <dbReference type="ChEBI" id="CHEBI:15378"/>
        <dbReference type="ChEBI" id="CHEBI:16526"/>
        <dbReference type="ChEBI" id="CHEBI:64479"/>
        <dbReference type="ChEBI" id="CHEBI:78449"/>
        <dbReference type="ChEBI" id="CHEBI:78798"/>
        <dbReference type="ChEBI" id="CHEBI:138410"/>
    </reaction>
    <physiologicalReaction direction="left-to-right" evidence="16">
        <dbReference type="Rhea" id="RHEA:54941"/>
    </physiologicalReaction>
</comment>
<evidence type="ECO:0000256" key="18">
    <source>
        <dbReference type="RuleBase" id="RU003694"/>
    </source>
</evidence>
<dbReference type="InterPro" id="IPR018201">
    <property type="entry name" value="Ketoacyl_synth_AS"/>
</dbReference>
<evidence type="ECO:0000256" key="8">
    <source>
        <dbReference type="ARBA" id="ARBA00022679"/>
    </source>
</evidence>
<keyword evidence="6" id="KW-0963">Cytoplasm</keyword>
<dbReference type="Proteomes" id="UP000179076">
    <property type="component" value="Unassembled WGS sequence"/>
</dbReference>
<sequence length="403" mass="42114">MRRVVVTGLGIVACIGNTLDRVVAALREGRSGIVAVPEYAELGLRSQVAGLPDLSGLPAIDRKQRRFMGDGAIYAHHALRNAIDDAGLAPNQVTDPRTGLIVGSGAGSTLNHVEAIDLSRRHGPGKVPPYMVPRAMGNTVSACLATNFGIKGISYGITSACATSAHCIGHGMELVASGKQDIVFAGGAEEVSWTNTLLFDAMGALSSAYNAMPARASRPYDRDRDGFVIAGGAGVLVLEELAHARARQAQIYAEIVSYGANSDGYDMVAPSQEGIERVIRLALENVAHIDYVNTHATGTPIGDVLEVQAMQAVFGGAMPPFSSTKSLSGHAIGAISAQEAVFSLLMMRHGFIAGSANIDTLDPALQGLPLVRETTAATLDTIMTNSFGFGGTNASLIFRRVIS</sequence>
<evidence type="ECO:0000313" key="21">
    <source>
        <dbReference type="Proteomes" id="UP000179076"/>
    </source>
</evidence>
<keyword evidence="8 18" id="KW-0808">Transferase</keyword>
<dbReference type="GO" id="GO:0005829">
    <property type="term" value="C:cytosol"/>
    <property type="evidence" value="ECO:0007669"/>
    <property type="project" value="TreeGrafter"/>
</dbReference>
<dbReference type="InterPro" id="IPR000794">
    <property type="entry name" value="Beta-ketoacyl_synthase"/>
</dbReference>
<comment type="subunit">
    <text evidence="4">Homodimer.</text>
</comment>
<dbReference type="EMBL" id="MFSP01000190">
    <property type="protein sequence ID" value="OGI61715.1"/>
    <property type="molecule type" value="Genomic_DNA"/>
</dbReference>
<dbReference type="AlphaFoldDB" id="A0A1F6UWD0"/>
<dbReference type="SUPFAM" id="SSF53901">
    <property type="entry name" value="Thiolase-like"/>
    <property type="match status" value="2"/>
</dbReference>
<dbReference type="InterPro" id="IPR014031">
    <property type="entry name" value="Ketoacyl_synth_C"/>
</dbReference>
<evidence type="ECO:0000256" key="11">
    <source>
        <dbReference type="ARBA" id="ARBA00023160"/>
    </source>
</evidence>
<dbReference type="GO" id="GO:0006633">
    <property type="term" value="P:fatty acid biosynthetic process"/>
    <property type="evidence" value="ECO:0007669"/>
    <property type="project" value="UniProtKB-KW"/>
</dbReference>
<comment type="subcellular location">
    <subcellularLocation>
        <location evidence="1">Cytoplasm</location>
    </subcellularLocation>
</comment>
<keyword evidence="9" id="KW-0276">Fatty acid metabolism</keyword>
<comment type="pathway">
    <text evidence="2">Lipid metabolism; fatty acid biosynthesis.</text>
</comment>
<dbReference type="PROSITE" id="PS52004">
    <property type="entry name" value="KS3_2"/>
    <property type="match status" value="1"/>
</dbReference>
<accession>A0A1F6UWD0</accession>
<reference evidence="20 21" key="1">
    <citation type="journal article" date="2016" name="Nat. Commun.">
        <title>Thousands of microbial genomes shed light on interconnected biogeochemical processes in an aquifer system.</title>
        <authorList>
            <person name="Anantharaman K."/>
            <person name="Brown C.T."/>
            <person name="Hug L.A."/>
            <person name="Sharon I."/>
            <person name="Castelle C.J."/>
            <person name="Probst A.J."/>
            <person name="Thomas B.C."/>
            <person name="Singh A."/>
            <person name="Wilkins M.J."/>
            <person name="Karaoz U."/>
            <person name="Brodie E.L."/>
            <person name="Williams K.H."/>
            <person name="Hubbard S.S."/>
            <person name="Banfield J.F."/>
        </authorList>
    </citation>
    <scope>NUCLEOTIDE SEQUENCE [LARGE SCALE GENOMIC DNA]</scope>
</reference>
<evidence type="ECO:0000256" key="6">
    <source>
        <dbReference type="ARBA" id="ARBA00022490"/>
    </source>
</evidence>
<keyword evidence="7" id="KW-0444">Lipid biosynthesis</keyword>
<gene>
    <name evidence="20" type="ORF">A2W18_06270</name>
</gene>
<dbReference type="PANTHER" id="PTHR11712:SF306">
    <property type="entry name" value="3-OXOACYL-[ACYL-CARRIER-PROTEIN] SYNTHASE 1"/>
    <property type="match status" value="1"/>
</dbReference>
<comment type="catalytic activity">
    <reaction evidence="17">
        <text>a fatty acyl-[ACP] + malonyl-[ACP] + H(+) = a 3-oxoacyl-[ACP] + holo-[ACP] + CO2</text>
        <dbReference type="Rhea" id="RHEA:22836"/>
        <dbReference type="Rhea" id="RHEA-COMP:9623"/>
        <dbReference type="Rhea" id="RHEA-COMP:9685"/>
        <dbReference type="Rhea" id="RHEA-COMP:9916"/>
        <dbReference type="Rhea" id="RHEA-COMP:14125"/>
        <dbReference type="ChEBI" id="CHEBI:15378"/>
        <dbReference type="ChEBI" id="CHEBI:16526"/>
        <dbReference type="ChEBI" id="CHEBI:64479"/>
        <dbReference type="ChEBI" id="CHEBI:78449"/>
        <dbReference type="ChEBI" id="CHEBI:78776"/>
        <dbReference type="ChEBI" id="CHEBI:138651"/>
        <dbReference type="EC" id="2.3.1.41"/>
    </reaction>
    <physiologicalReaction direction="left-to-right" evidence="17">
        <dbReference type="Rhea" id="RHEA:22837"/>
    </physiologicalReaction>
</comment>
<organism evidence="20 21">
    <name type="scientific">Candidatus Muproteobacteria bacterium RBG_16_60_9</name>
    <dbReference type="NCBI Taxonomy" id="1817755"/>
    <lineage>
        <taxon>Bacteria</taxon>
        <taxon>Pseudomonadati</taxon>
        <taxon>Pseudomonadota</taxon>
        <taxon>Candidatus Muproteobacteria</taxon>
    </lineage>
</organism>
<comment type="similarity">
    <text evidence="3 18">Belongs to the thiolase-like superfamily. Beta-ketoacyl-ACP synthases family.</text>
</comment>
<feature type="domain" description="Ketosynthase family 3 (KS3)" evidence="19">
    <location>
        <begin position="1"/>
        <end position="400"/>
    </location>
</feature>
<evidence type="ECO:0000256" key="17">
    <source>
        <dbReference type="ARBA" id="ARBA00048506"/>
    </source>
</evidence>
<protein>
    <recommendedName>
        <fullName evidence="13">3-oxoacyl-[acyl-carrier-protein] synthase 1</fullName>
        <ecNumber evidence="5">2.3.1.41</ecNumber>
    </recommendedName>
    <alternativeName>
        <fullName evidence="14">3-oxoacyl-[acyl-carrier-protein] synthase I</fullName>
    </alternativeName>
    <alternativeName>
        <fullName evidence="15">Beta-ketoacyl-ACP synthase I</fullName>
    </alternativeName>
</protein>
<evidence type="ECO:0000256" key="12">
    <source>
        <dbReference type="ARBA" id="ARBA00023315"/>
    </source>
</evidence>
<evidence type="ECO:0000256" key="9">
    <source>
        <dbReference type="ARBA" id="ARBA00022832"/>
    </source>
</evidence>
<evidence type="ECO:0000259" key="19">
    <source>
        <dbReference type="PROSITE" id="PS52004"/>
    </source>
</evidence>
<dbReference type="CDD" id="cd00834">
    <property type="entry name" value="KAS_I_II"/>
    <property type="match status" value="1"/>
</dbReference>
<dbReference type="FunFam" id="3.40.47.10:FF:000006">
    <property type="entry name" value="3-oxoacyl-[acyl-carrier-protein] synthase I"/>
    <property type="match status" value="1"/>
</dbReference>
<dbReference type="InterPro" id="IPR016039">
    <property type="entry name" value="Thiolase-like"/>
</dbReference>
<dbReference type="PROSITE" id="PS00606">
    <property type="entry name" value="KS3_1"/>
    <property type="match status" value="1"/>
</dbReference>
<evidence type="ECO:0000313" key="20">
    <source>
        <dbReference type="EMBL" id="OGI61715.1"/>
    </source>
</evidence>
<evidence type="ECO:0000256" key="10">
    <source>
        <dbReference type="ARBA" id="ARBA00023098"/>
    </source>
</evidence>
<dbReference type="InterPro" id="IPR020841">
    <property type="entry name" value="PKS_Beta-ketoAc_synthase_dom"/>
</dbReference>
<evidence type="ECO:0000256" key="3">
    <source>
        <dbReference type="ARBA" id="ARBA00008467"/>
    </source>
</evidence>
<keyword evidence="11" id="KW-0275">Fatty acid biosynthesis</keyword>
<dbReference type="InterPro" id="IPR014030">
    <property type="entry name" value="Ketoacyl_synth_N"/>
</dbReference>
<evidence type="ECO:0000256" key="13">
    <source>
        <dbReference type="ARBA" id="ARBA00039450"/>
    </source>
</evidence>
<evidence type="ECO:0000256" key="4">
    <source>
        <dbReference type="ARBA" id="ARBA00011738"/>
    </source>
</evidence>
<dbReference type="PANTHER" id="PTHR11712">
    <property type="entry name" value="POLYKETIDE SYNTHASE-RELATED"/>
    <property type="match status" value="1"/>
</dbReference>
<evidence type="ECO:0000256" key="15">
    <source>
        <dbReference type="ARBA" id="ARBA00042143"/>
    </source>
</evidence>
<dbReference type="Gene3D" id="3.40.47.10">
    <property type="match status" value="2"/>
</dbReference>
<keyword evidence="10" id="KW-0443">Lipid metabolism</keyword>
<dbReference type="Pfam" id="PF00109">
    <property type="entry name" value="ketoacyl-synt"/>
    <property type="match status" value="1"/>
</dbReference>
<evidence type="ECO:0000256" key="14">
    <source>
        <dbReference type="ARBA" id="ARBA00041620"/>
    </source>
</evidence>
<evidence type="ECO:0000256" key="7">
    <source>
        <dbReference type="ARBA" id="ARBA00022516"/>
    </source>
</evidence>
<evidence type="ECO:0000256" key="2">
    <source>
        <dbReference type="ARBA" id="ARBA00005194"/>
    </source>
</evidence>
<comment type="caution">
    <text evidence="20">The sequence shown here is derived from an EMBL/GenBank/DDBJ whole genome shotgun (WGS) entry which is preliminary data.</text>
</comment>
<evidence type="ECO:0000256" key="16">
    <source>
        <dbReference type="ARBA" id="ARBA00048121"/>
    </source>
</evidence>
<dbReference type="EC" id="2.3.1.41" evidence="5"/>
<dbReference type="SMART" id="SM00825">
    <property type="entry name" value="PKS_KS"/>
    <property type="match status" value="1"/>
</dbReference>
<proteinExistence type="inferred from homology"/>
<evidence type="ECO:0000256" key="5">
    <source>
        <dbReference type="ARBA" id="ARBA00013191"/>
    </source>
</evidence>
<keyword evidence="12" id="KW-0012">Acyltransferase</keyword>
<evidence type="ECO:0000256" key="1">
    <source>
        <dbReference type="ARBA" id="ARBA00004496"/>
    </source>
</evidence>
<name>A0A1F6UWD0_9PROT</name>
<dbReference type="Pfam" id="PF02801">
    <property type="entry name" value="Ketoacyl-synt_C"/>
    <property type="match status" value="1"/>
</dbReference>
<dbReference type="GO" id="GO:0004315">
    <property type="term" value="F:3-oxoacyl-[acyl-carrier-protein] synthase activity"/>
    <property type="evidence" value="ECO:0007669"/>
    <property type="project" value="UniProtKB-EC"/>
</dbReference>